<dbReference type="Pfam" id="PF01288">
    <property type="entry name" value="HPPK"/>
    <property type="match status" value="1"/>
</dbReference>
<dbReference type="CDD" id="cd00534">
    <property type="entry name" value="DHNA_DHNTPE"/>
    <property type="match status" value="1"/>
</dbReference>
<name>A0A8J3AP81_9BIFI</name>
<evidence type="ECO:0000313" key="16">
    <source>
        <dbReference type="Proteomes" id="UP000619536"/>
    </source>
</evidence>
<comment type="catalytic activity">
    <reaction evidence="2 13">
        <text>7,8-dihydroneopterin = 6-hydroxymethyl-7,8-dihydropterin + glycolaldehyde</text>
        <dbReference type="Rhea" id="RHEA:10540"/>
        <dbReference type="ChEBI" id="CHEBI:17001"/>
        <dbReference type="ChEBI" id="CHEBI:17071"/>
        <dbReference type="ChEBI" id="CHEBI:44841"/>
        <dbReference type="EC" id="4.1.2.25"/>
    </reaction>
</comment>
<keyword evidence="10" id="KW-0067">ATP-binding</keyword>
<protein>
    <recommendedName>
        <fullName evidence="13">Bifunctional folate synthesis protein</fullName>
    </recommendedName>
    <domain>
        <recommendedName>
            <fullName evidence="13">Dihydroneopterin aldolase</fullName>
            <shortName evidence="13">DHNA</shortName>
            <ecNumber evidence="13">4.1.2.25</ecNumber>
        </recommendedName>
        <alternativeName>
            <fullName evidence="13">7,8-dihydroneopterin aldolase</fullName>
        </alternativeName>
    </domain>
    <domain>
        <recommendedName>
            <fullName evidence="13">2-amino-4-hydroxy-6-hydroxymethyldihydropteridine pyrophosphokinase</fullName>
            <ecNumber evidence="13">2.7.6.3</ecNumber>
        </recommendedName>
        <alternativeName>
            <fullName evidence="13">6-hydroxymethyl-7,8-dihydropterin pyrophosphokinase</fullName>
            <shortName evidence="13">PPPK</shortName>
        </alternativeName>
        <alternativeName>
            <fullName evidence="13">7,8-dihydro-6-hydroxymethylpterin pyrophosphokinase</fullName>
            <shortName evidence="13">HPPK</shortName>
        </alternativeName>
    </domain>
</protein>
<dbReference type="GO" id="GO:0005524">
    <property type="term" value="F:ATP binding"/>
    <property type="evidence" value="ECO:0007669"/>
    <property type="project" value="UniProtKB-KW"/>
</dbReference>
<dbReference type="Pfam" id="PF02152">
    <property type="entry name" value="FolB"/>
    <property type="match status" value="1"/>
</dbReference>
<dbReference type="SUPFAM" id="SSF55083">
    <property type="entry name" value="6-hydroxymethyl-7,8-dihydropterin pyrophosphokinase, HPPK"/>
    <property type="match status" value="1"/>
</dbReference>
<evidence type="ECO:0000256" key="5">
    <source>
        <dbReference type="ARBA" id="ARBA00005708"/>
    </source>
</evidence>
<evidence type="ECO:0000256" key="10">
    <source>
        <dbReference type="ARBA" id="ARBA00022840"/>
    </source>
</evidence>
<reference evidence="15" key="2">
    <citation type="submission" date="2020-09" db="EMBL/GenBank/DDBJ databases">
        <authorList>
            <person name="Sun Q."/>
            <person name="Sedlacek I."/>
        </authorList>
    </citation>
    <scope>NUCLEOTIDE SEQUENCE</scope>
    <source>
        <strain evidence="15">CCM 8606</strain>
    </source>
</reference>
<evidence type="ECO:0000313" key="15">
    <source>
        <dbReference type="EMBL" id="GGI13923.1"/>
    </source>
</evidence>
<keyword evidence="11 13" id="KW-0289">Folate biosynthesis</keyword>
<dbReference type="NCBIfam" id="TIGR01498">
    <property type="entry name" value="folK"/>
    <property type="match status" value="1"/>
</dbReference>
<sequence>MDSIQLTGIRAEGTHGVLEDEHSTAQPFVVDVVMQVDTRLAATTDNITDTVDYGQIANRIVHIIEGEHVDLIETLAQRIANAILQSHAVQQVTVTVHKPQAPITVPFDDVSVTITRAQEIESWLLSGQTEPSIASKVSSLAHEQQNATLQSTQRSLSEHISHTAHAEHTERAEYGNERNAEPSMHHAVIALGGNIGNVEQTLRSAIVSIDSIPGNQISGISPLYRTQPWGMPDGTPEFYNAVVQLDTMLDARTLLHTLQTIEATFGRRRDKHWSNRTLDLDIIDFDHTTNSDPMLSLPHPRAWQRAFVLAPWLALDPDAQLVGAHSGAVAELLPNTPDAHAVTLVSQSWILGDSAHID</sequence>
<organism evidence="15 16">
    <name type="scientific">Galliscardovia ingluviei</name>
    <dbReference type="NCBI Taxonomy" id="1769422"/>
    <lineage>
        <taxon>Bacteria</taxon>
        <taxon>Bacillati</taxon>
        <taxon>Actinomycetota</taxon>
        <taxon>Actinomycetes</taxon>
        <taxon>Bifidobacteriales</taxon>
        <taxon>Bifidobacteriaceae</taxon>
        <taxon>Galliscardovia</taxon>
    </lineage>
</organism>
<evidence type="ECO:0000256" key="11">
    <source>
        <dbReference type="ARBA" id="ARBA00022909"/>
    </source>
</evidence>
<keyword evidence="16" id="KW-1185">Reference proteome</keyword>
<dbReference type="AlphaFoldDB" id="A0A8J3AP81"/>
<dbReference type="NCBIfam" id="TIGR00525">
    <property type="entry name" value="folB"/>
    <property type="match status" value="1"/>
</dbReference>
<feature type="domain" description="Dihydroneopterin aldolase/epimerase" evidence="14">
    <location>
        <begin position="4"/>
        <end position="116"/>
    </location>
</feature>
<dbReference type="SMART" id="SM00905">
    <property type="entry name" value="FolB"/>
    <property type="match status" value="1"/>
</dbReference>
<comment type="catalytic activity">
    <reaction evidence="1">
        <text>6-hydroxymethyl-7,8-dihydropterin + ATP = (7,8-dihydropterin-6-yl)methyl diphosphate + AMP + H(+)</text>
        <dbReference type="Rhea" id="RHEA:11412"/>
        <dbReference type="ChEBI" id="CHEBI:15378"/>
        <dbReference type="ChEBI" id="CHEBI:30616"/>
        <dbReference type="ChEBI" id="CHEBI:44841"/>
        <dbReference type="ChEBI" id="CHEBI:72950"/>
        <dbReference type="ChEBI" id="CHEBI:456215"/>
        <dbReference type="EC" id="2.7.6.3"/>
    </reaction>
</comment>
<dbReference type="Proteomes" id="UP000619536">
    <property type="component" value="Unassembled WGS sequence"/>
</dbReference>
<dbReference type="PANTHER" id="PTHR43071">
    <property type="entry name" value="2-AMINO-4-HYDROXY-6-HYDROXYMETHYLDIHYDROPTERIDINE PYROPHOSPHOKINASE"/>
    <property type="match status" value="1"/>
</dbReference>
<keyword evidence="12 13" id="KW-0456">Lyase</keyword>
<dbReference type="EC" id="2.7.6.3" evidence="13"/>
<evidence type="ECO:0000256" key="7">
    <source>
        <dbReference type="ARBA" id="ARBA00022679"/>
    </source>
</evidence>
<dbReference type="Gene3D" id="3.30.70.560">
    <property type="entry name" value="7,8-Dihydro-6-hydroxymethylpterin-pyrophosphokinase HPPK"/>
    <property type="match status" value="1"/>
</dbReference>
<dbReference type="InterPro" id="IPR043133">
    <property type="entry name" value="GTP-CH-I_C/QueF"/>
</dbReference>
<dbReference type="NCBIfam" id="TIGR00526">
    <property type="entry name" value="folB_dom"/>
    <property type="match status" value="1"/>
</dbReference>
<dbReference type="InterPro" id="IPR006156">
    <property type="entry name" value="Dihydroneopterin_aldolase"/>
</dbReference>
<dbReference type="SUPFAM" id="SSF55620">
    <property type="entry name" value="Tetrahydrobiopterin biosynthesis enzymes-like"/>
    <property type="match status" value="1"/>
</dbReference>
<keyword evidence="9" id="KW-0418">Kinase</keyword>
<accession>A0A8J3AP81</accession>
<dbReference type="Gene3D" id="3.30.1130.10">
    <property type="match status" value="1"/>
</dbReference>
<comment type="pathway">
    <text evidence="4">Cofactor biosynthesis; tetrahydrofolate biosynthesis; 2-amino-4-hydroxy-6-hydroxymethyl-7,8-dihydropteridine diphosphate from 7,8-dihydroneopterin triphosphate: step 4/4.</text>
</comment>
<evidence type="ECO:0000256" key="1">
    <source>
        <dbReference type="ARBA" id="ARBA00000198"/>
    </source>
</evidence>
<comment type="similarity">
    <text evidence="5 13">Belongs to the DHNA family.</text>
</comment>
<evidence type="ECO:0000256" key="9">
    <source>
        <dbReference type="ARBA" id="ARBA00022777"/>
    </source>
</evidence>
<dbReference type="EMBL" id="BMDH01000002">
    <property type="protein sequence ID" value="GGI13923.1"/>
    <property type="molecule type" value="Genomic_DNA"/>
</dbReference>
<dbReference type="UniPathway" id="UPA00077">
    <property type="reaction ID" value="UER00154"/>
</dbReference>
<evidence type="ECO:0000256" key="12">
    <source>
        <dbReference type="ARBA" id="ARBA00023239"/>
    </source>
</evidence>
<dbReference type="InterPro" id="IPR000550">
    <property type="entry name" value="Hppk"/>
</dbReference>
<dbReference type="GO" id="GO:0016301">
    <property type="term" value="F:kinase activity"/>
    <property type="evidence" value="ECO:0007669"/>
    <property type="project" value="UniProtKB-KW"/>
</dbReference>
<dbReference type="CDD" id="cd00483">
    <property type="entry name" value="HPPK"/>
    <property type="match status" value="1"/>
</dbReference>
<dbReference type="GO" id="GO:0004150">
    <property type="term" value="F:dihydroneopterin aldolase activity"/>
    <property type="evidence" value="ECO:0007669"/>
    <property type="project" value="UniProtKB-UniRule"/>
</dbReference>
<dbReference type="FunFam" id="3.30.1130.10:FF:000003">
    <property type="entry name" value="7,8-dihydroneopterin aldolase"/>
    <property type="match status" value="1"/>
</dbReference>
<comment type="similarity">
    <text evidence="6">In the N-terminal section; belongs to the DHNA family.</text>
</comment>
<evidence type="ECO:0000256" key="13">
    <source>
        <dbReference type="RuleBase" id="RU362079"/>
    </source>
</evidence>
<dbReference type="GO" id="GO:0003848">
    <property type="term" value="F:2-amino-4-hydroxy-6-hydroxymethyldihydropteridine diphosphokinase activity"/>
    <property type="evidence" value="ECO:0007669"/>
    <property type="project" value="UniProtKB-EC"/>
</dbReference>
<evidence type="ECO:0000256" key="4">
    <source>
        <dbReference type="ARBA" id="ARBA00005051"/>
    </source>
</evidence>
<proteinExistence type="inferred from homology"/>
<evidence type="ECO:0000259" key="14">
    <source>
        <dbReference type="SMART" id="SM00905"/>
    </source>
</evidence>
<evidence type="ECO:0000256" key="3">
    <source>
        <dbReference type="ARBA" id="ARBA00005013"/>
    </source>
</evidence>
<gene>
    <name evidence="15" type="ORF">GCM10007377_08360</name>
</gene>
<keyword evidence="7" id="KW-0808">Transferase</keyword>
<dbReference type="PANTHER" id="PTHR43071:SF1">
    <property type="entry name" value="2-AMINO-4-HYDROXY-6-HYDROXYMETHYLDIHYDROPTERIDINE PYROPHOSPHOKINASE"/>
    <property type="match status" value="1"/>
</dbReference>
<comment type="caution">
    <text evidence="15">The sequence shown here is derived from an EMBL/GenBank/DDBJ whole genome shotgun (WGS) entry which is preliminary data.</text>
</comment>
<dbReference type="InterPro" id="IPR035907">
    <property type="entry name" value="Hppk_sf"/>
</dbReference>
<evidence type="ECO:0000256" key="2">
    <source>
        <dbReference type="ARBA" id="ARBA00001353"/>
    </source>
</evidence>
<keyword evidence="8" id="KW-0547">Nucleotide-binding</keyword>
<comment type="pathway">
    <text evidence="3 13">Cofactor biosynthesis; tetrahydrofolate biosynthesis; 2-amino-4-hydroxy-6-hydroxymethyl-7,8-dihydropteridine diphosphate from 7,8-dihydroneopterin triphosphate: step 3/4.</text>
</comment>
<dbReference type="InterPro" id="IPR006157">
    <property type="entry name" value="FolB_dom"/>
</dbReference>
<comment type="function">
    <text evidence="13">Catalyzes the conversion of 7,8-dihydroneopterin to 6-hydroxymethyl-7,8-dihydropterin.</text>
</comment>
<dbReference type="RefSeq" id="WP_188355024.1">
    <property type="nucleotide sequence ID" value="NZ_BMDH01000002.1"/>
</dbReference>
<evidence type="ECO:0000256" key="8">
    <source>
        <dbReference type="ARBA" id="ARBA00022741"/>
    </source>
</evidence>
<dbReference type="GO" id="GO:0046654">
    <property type="term" value="P:tetrahydrofolate biosynthetic process"/>
    <property type="evidence" value="ECO:0007669"/>
    <property type="project" value="UniProtKB-UniRule"/>
</dbReference>
<reference evidence="15" key="1">
    <citation type="journal article" date="2014" name="Int. J. Syst. Evol. Microbiol.">
        <title>Complete genome sequence of Corynebacterium casei LMG S-19264T (=DSM 44701T), isolated from a smear-ripened cheese.</title>
        <authorList>
            <consortium name="US DOE Joint Genome Institute (JGI-PGF)"/>
            <person name="Walter F."/>
            <person name="Albersmeier A."/>
            <person name="Kalinowski J."/>
            <person name="Ruckert C."/>
        </authorList>
    </citation>
    <scope>NUCLEOTIDE SEQUENCE</scope>
    <source>
        <strain evidence="15">CCM 8606</strain>
    </source>
</reference>
<dbReference type="GO" id="GO:0046656">
    <property type="term" value="P:folic acid biosynthetic process"/>
    <property type="evidence" value="ECO:0007669"/>
    <property type="project" value="UniProtKB-UniRule"/>
</dbReference>
<dbReference type="EC" id="4.1.2.25" evidence="13"/>
<evidence type="ECO:0000256" key="6">
    <source>
        <dbReference type="ARBA" id="ARBA00009640"/>
    </source>
</evidence>